<dbReference type="Pfam" id="PF00348">
    <property type="entry name" value="polyprenyl_synt"/>
    <property type="match status" value="1"/>
</dbReference>
<dbReference type="SFLD" id="SFLDG01017">
    <property type="entry name" value="Polyprenyl_Transferase_Like"/>
    <property type="match status" value="1"/>
</dbReference>
<keyword evidence="6" id="KW-0460">Magnesium</keyword>
<dbReference type="Gene3D" id="1.10.600.10">
    <property type="entry name" value="Farnesyl Diphosphate Synthase"/>
    <property type="match status" value="1"/>
</dbReference>
<evidence type="ECO:0000256" key="2">
    <source>
        <dbReference type="ARBA" id="ARBA00005128"/>
    </source>
</evidence>
<comment type="similarity">
    <text evidence="3 7">Belongs to the FPP/GGPP synthase family.</text>
</comment>
<dbReference type="PROSITE" id="PS00444">
    <property type="entry name" value="POLYPRENYL_SYNTHASE_2"/>
    <property type="match status" value="1"/>
</dbReference>
<evidence type="ECO:0000256" key="3">
    <source>
        <dbReference type="ARBA" id="ARBA00006706"/>
    </source>
</evidence>
<evidence type="ECO:0000256" key="4">
    <source>
        <dbReference type="ARBA" id="ARBA00022679"/>
    </source>
</evidence>
<dbReference type="Proteomes" id="UP000011666">
    <property type="component" value="Unassembled WGS sequence"/>
</dbReference>
<evidence type="ECO:0000256" key="5">
    <source>
        <dbReference type="ARBA" id="ARBA00022723"/>
    </source>
</evidence>
<evidence type="ECO:0000256" key="1">
    <source>
        <dbReference type="ARBA" id="ARBA00001946"/>
    </source>
</evidence>
<dbReference type="PANTHER" id="PTHR12001:SF85">
    <property type="entry name" value="SHORT CHAIN ISOPRENYL DIPHOSPHATE SYNTHASE"/>
    <property type="match status" value="1"/>
</dbReference>
<evidence type="ECO:0000256" key="7">
    <source>
        <dbReference type="RuleBase" id="RU004466"/>
    </source>
</evidence>
<comment type="cofactor">
    <cofactor evidence="1">
        <name>Mg(2+)</name>
        <dbReference type="ChEBI" id="CHEBI:18420"/>
    </cofactor>
</comment>
<gene>
    <name evidence="8" type="primary">crtE</name>
    <name evidence="8" type="ORF">GS4_25_01110</name>
</gene>
<dbReference type="AlphaFoldDB" id="M0QM93"/>
<dbReference type="SUPFAM" id="SSF48576">
    <property type="entry name" value="Terpenoid synthases"/>
    <property type="match status" value="1"/>
</dbReference>
<keyword evidence="9" id="KW-1185">Reference proteome</keyword>
<keyword evidence="4 7" id="KW-0808">Transferase</keyword>
<dbReference type="eggNOG" id="COG0142">
    <property type="taxonomic scope" value="Bacteria"/>
</dbReference>
<dbReference type="RefSeq" id="WP_007622723.1">
    <property type="nucleotide sequence ID" value="NZ_BANX01000025.1"/>
</dbReference>
<evidence type="ECO:0000313" key="8">
    <source>
        <dbReference type="EMBL" id="GAC69539.1"/>
    </source>
</evidence>
<dbReference type="GO" id="GO:0004659">
    <property type="term" value="F:prenyltransferase activity"/>
    <property type="evidence" value="ECO:0007669"/>
    <property type="project" value="InterPro"/>
</dbReference>
<dbReference type="InterPro" id="IPR033749">
    <property type="entry name" value="Polyprenyl_synt_CS"/>
</dbReference>
<dbReference type="GO" id="GO:0008299">
    <property type="term" value="P:isoprenoid biosynthetic process"/>
    <property type="evidence" value="ECO:0007669"/>
    <property type="project" value="InterPro"/>
</dbReference>
<proteinExistence type="inferred from homology"/>
<accession>M0QM93</accession>
<name>M0QM93_9ACTN</name>
<keyword evidence="5" id="KW-0479">Metal-binding</keyword>
<protein>
    <submittedName>
        <fullName evidence="8">Geranylgeranyl pyrophosphate synthase</fullName>
    </submittedName>
</protein>
<dbReference type="PROSITE" id="PS00723">
    <property type="entry name" value="POLYPRENYL_SYNTHASE_1"/>
    <property type="match status" value="1"/>
</dbReference>
<dbReference type="CDD" id="cd00685">
    <property type="entry name" value="Trans_IPPS_HT"/>
    <property type="match status" value="1"/>
</dbReference>
<dbReference type="InterPro" id="IPR008949">
    <property type="entry name" value="Isoprenoid_synthase_dom_sf"/>
</dbReference>
<sequence>MTAPHQPITSLDDVPTAVEAVLRTVLDSAVPAAGMVAPVVGAAGEELRDFVLQGGKRIRPVFAHAGWLAGVSSPQRSGPPIAVGGSTGTPDETDVLRVGAALELIQACALIHDDIIDHSDTRRGRPTLHRRFETRHRAAGWSGDATDHGVASAILVGDLALAWADDLVHGIVPGTEPGAGRRSLPATSAAVWSAMRTEVLGGQLLDIITEADGDDTVEAAYRVMRFKTAAYTVVRPLQLGATLAGAPESLIDDLRSAGEDLGIAFQLRDDLLGVFGDPERTGKPSGDDLVEGKQTVLVAIGLDRAARRNPELAGRLRTLIGRPLTDDEVATARGILHDVGAVDEIETRIAGLVESATATLDDADLGADIRAQLVALATRIAHRES</sequence>
<dbReference type="SFLD" id="SFLDS00005">
    <property type="entry name" value="Isoprenoid_Synthase_Type_I"/>
    <property type="match status" value="1"/>
</dbReference>
<dbReference type="STRING" id="1223545.GS4_25_01110"/>
<evidence type="ECO:0000256" key="6">
    <source>
        <dbReference type="ARBA" id="ARBA00022842"/>
    </source>
</evidence>
<dbReference type="EMBL" id="BANX01000025">
    <property type="protein sequence ID" value="GAC69539.1"/>
    <property type="molecule type" value="Genomic_DNA"/>
</dbReference>
<reference evidence="8 9" key="1">
    <citation type="submission" date="2013-01" db="EMBL/GenBank/DDBJ databases">
        <title>Whole genome shotgun sequence of Gordonia soli NBRC 108243.</title>
        <authorList>
            <person name="Isaki-Nakamura S."/>
            <person name="Hosoyama A."/>
            <person name="Tsuchikane K."/>
            <person name="Ando Y."/>
            <person name="Baba S."/>
            <person name="Ohji S."/>
            <person name="Hamada M."/>
            <person name="Tamura T."/>
            <person name="Yamazoe A."/>
            <person name="Yamazaki S."/>
            <person name="Fujita N."/>
        </authorList>
    </citation>
    <scope>NUCLEOTIDE SEQUENCE [LARGE SCALE GENOMIC DNA]</scope>
    <source>
        <strain evidence="8 9">NBRC 108243</strain>
    </source>
</reference>
<comment type="caution">
    <text evidence="8">The sequence shown here is derived from an EMBL/GenBank/DDBJ whole genome shotgun (WGS) entry which is preliminary data.</text>
</comment>
<dbReference type="GO" id="GO:0046872">
    <property type="term" value="F:metal ion binding"/>
    <property type="evidence" value="ECO:0007669"/>
    <property type="project" value="UniProtKB-KW"/>
</dbReference>
<dbReference type="InterPro" id="IPR000092">
    <property type="entry name" value="Polyprenyl_synt"/>
</dbReference>
<comment type="pathway">
    <text evidence="2">Isoprenoid biosynthesis.</text>
</comment>
<evidence type="ECO:0000313" key="9">
    <source>
        <dbReference type="Proteomes" id="UP000011666"/>
    </source>
</evidence>
<dbReference type="PANTHER" id="PTHR12001">
    <property type="entry name" value="GERANYLGERANYL PYROPHOSPHATE SYNTHASE"/>
    <property type="match status" value="1"/>
</dbReference>
<organism evidence="8 9">
    <name type="scientific">Gordonia soli NBRC 108243</name>
    <dbReference type="NCBI Taxonomy" id="1223545"/>
    <lineage>
        <taxon>Bacteria</taxon>
        <taxon>Bacillati</taxon>
        <taxon>Actinomycetota</taxon>
        <taxon>Actinomycetes</taxon>
        <taxon>Mycobacteriales</taxon>
        <taxon>Gordoniaceae</taxon>
        <taxon>Gordonia</taxon>
    </lineage>
</organism>